<keyword evidence="4 5" id="KW-0472">Membrane</keyword>
<dbReference type="GO" id="GO:0016020">
    <property type="term" value="C:membrane"/>
    <property type="evidence" value="ECO:0007669"/>
    <property type="project" value="UniProtKB-SubCell"/>
</dbReference>
<dbReference type="Gene3D" id="1.10.3730.20">
    <property type="match status" value="1"/>
</dbReference>
<feature type="domain" description="EamA" evidence="6">
    <location>
        <begin position="32"/>
        <end position="157"/>
    </location>
</feature>
<feature type="transmembrane region" description="Helical" evidence="5">
    <location>
        <begin position="166"/>
        <end position="185"/>
    </location>
</feature>
<dbReference type="Proteomes" id="UP000278332">
    <property type="component" value="Unassembled WGS sequence"/>
</dbReference>
<evidence type="ECO:0000256" key="2">
    <source>
        <dbReference type="ARBA" id="ARBA00022692"/>
    </source>
</evidence>
<dbReference type="EMBL" id="RBRY01000037">
    <property type="protein sequence ID" value="RMR61023.1"/>
    <property type="molecule type" value="Genomic_DNA"/>
</dbReference>
<evidence type="ECO:0000256" key="3">
    <source>
        <dbReference type="ARBA" id="ARBA00022989"/>
    </source>
</evidence>
<feature type="transmembrane region" description="Helical" evidence="5">
    <location>
        <begin position="194"/>
        <end position="212"/>
    </location>
</feature>
<feature type="transmembrane region" description="Helical" evidence="5">
    <location>
        <begin position="141"/>
        <end position="160"/>
    </location>
</feature>
<evidence type="ECO:0000256" key="1">
    <source>
        <dbReference type="ARBA" id="ARBA00004141"/>
    </source>
</evidence>
<feature type="transmembrane region" description="Helical" evidence="5">
    <location>
        <begin position="32"/>
        <end position="53"/>
    </location>
</feature>
<evidence type="ECO:0000256" key="5">
    <source>
        <dbReference type="SAM" id="Phobius"/>
    </source>
</evidence>
<comment type="subcellular location">
    <subcellularLocation>
        <location evidence="1">Membrane</location>
        <topology evidence="1">Multi-pass membrane protein</topology>
    </subcellularLocation>
</comment>
<feature type="domain" description="EamA" evidence="6">
    <location>
        <begin position="167"/>
        <end position="304"/>
    </location>
</feature>
<evidence type="ECO:0000313" key="8">
    <source>
        <dbReference type="Proteomes" id="UP000278332"/>
    </source>
</evidence>
<name>A0A3M4WAV9_PSECI</name>
<dbReference type="AlphaFoldDB" id="A0A3M4WAV9"/>
<keyword evidence="3 5" id="KW-1133">Transmembrane helix</keyword>
<feature type="transmembrane region" description="Helical" evidence="5">
    <location>
        <begin position="232"/>
        <end position="252"/>
    </location>
</feature>
<sequence length="324" mass="35098">MMRLSWIALTQLDDVESHDTDQEAPSMKLHHLLLAILVTALWGLNFSVIKLGLTSVDPFILAGLRFTLCALPAIFFIPKPDVAWRYIIGYGLIFGIGLWGVVNLGIKTGLSAGIASLVLQFSAFFTMLLGAWVFKETITRYQLAGIGVALCGLLSIIFIADGSVTATGLILVLFGAAAWSVANIINKKANTPQVFAFVVWSSAFSPIPLFLLDYIVNGTSGYSALINQIDHRAVLSILFQVYPNTLFGYWVWNSLLKQYPVSTVAPLSLLVPIFGMLGSVVIFDESLSPMKIVAVGLIVSGLAVGLYGQRIRNALFAGRSRPLA</sequence>
<organism evidence="7 8">
    <name type="scientific">Pseudomonas cichorii</name>
    <dbReference type="NCBI Taxonomy" id="36746"/>
    <lineage>
        <taxon>Bacteria</taxon>
        <taxon>Pseudomonadati</taxon>
        <taxon>Pseudomonadota</taxon>
        <taxon>Gammaproteobacteria</taxon>
        <taxon>Pseudomonadales</taxon>
        <taxon>Pseudomonadaceae</taxon>
        <taxon>Pseudomonas</taxon>
    </lineage>
</organism>
<dbReference type="InterPro" id="IPR037185">
    <property type="entry name" value="EmrE-like"/>
</dbReference>
<proteinExistence type="predicted"/>
<dbReference type="InterPro" id="IPR050638">
    <property type="entry name" value="AA-Vitamin_Transporters"/>
</dbReference>
<feature type="transmembrane region" description="Helical" evidence="5">
    <location>
        <begin position="84"/>
        <end position="106"/>
    </location>
</feature>
<feature type="transmembrane region" description="Helical" evidence="5">
    <location>
        <begin position="59"/>
        <end position="77"/>
    </location>
</feature>
<feature type="transmembrane region" description="Helical" evidence="5">
    <location>
        <begin position="289"/>
        <end position="308"/>
    </location>
</feature>
<evidence type="ECO:0000256" key="4">
    <source>
        <dbReference type="ARBA" id="ARBA00023136"/>
    </source>
</evidence>
<comment type="caution">
    <text evidence="7">The sequence shown here is derived from an EMBL/GenBank/DDBJ whole genome shotgun (WGS) entry which is preliminary data.</text>
</comment>
<accession>A0A3M4WAV9</accession>
<keyword evidence="2 5" id="KW-0812">Transmembrane</keyword>
<gene>
    <name evidence="7" type="ORF">ALP84_03774</name>
</gene>
<protein>
    <submittedName>
        <fullName evidence="7">Putative permease</fullName>
    </submittedName>
</protein>
<dbReference type="Pfam" id="PF00892">
    <property type="entry name" value="EamA"/>
    <property type="match status" value="2"/>
</dbReference>
<feature type="transmembrane region" description="Helical" evidence="5">
    <location>
        <begin position="264"/>
        <end position="283"/>
    </location>
</feature>
<dbReference type="PANTHER" id="PTHR32322">
    <property type="entry name" value="INNER MEMBRANE TRANSPORTER"/>
    <property type="match status" value="1"/>
</dbReference>
<evidence type="ECO:0000259" key="6">
    <source>
        <dbReference type="Pfam" id="PF00892"/>
    </source>
</evidence>
<dbReference type="SUPFAM" id="SSF103481">
    <property type="entry name" value="Multidrug resistance efflux transporter EmrE"/>
    <property type="match status" value="2"/>
</dbReference>
<dbReference type="PANTHER" id="PTHR32322:SF9">
    <property type="entry name" value="AMINO-ACID METABOLITE EFFLUX PUMP-RELATED"/>
    <property type="match status" value="1"/>
</dbReference>
<feature type="transmembrane region" description="Helical" evidence="5">
    <location>
        <begin position="112"/>
        <end position="134"/>
    </location>
</feature>
<dbReference type="InterPro" id="IPR000620">
    <property type="entry name" value="EamA_dom"/>
</dbReference>
<reference evidence="7 8" key="1">
    <citation type="submission" date="2018-08" db="EMBL/GenBank/DDBJ databases">
        <title>Recombination of ecologically and evolutionarily significant loci maintains genetic cohesion in the Pseudomonas syringae species complex.</title>
        <authorList>
            <person name="Dillon M."/>
            <person name="Thakur S."/>
            <person name="Almeida R.N.D."/>
            <person name="Weir B.S."/>
            <person name="Guttman D.S."/>
        </authorList>
    </citation>
    <scope>NUCLEOTIDE SEQUENCE [LARGE SCALE GENOMIC DNA]</scope>
    <source>
        <strain evidence="7 8">ICMP 6917</strain>
    </source>
</reference>
<evidence type="ECO:0000313" key="7">
    <source>
        <dbReference type="EMBL" id="RMR61023.1"/>
    </source>
</evidence>